<dbReference type="InterPro" id="IPR050515">
    <property type="entry name" value="Beta-lactam/transpept"/>
</dbReference>
<comment type="caution">
    <text evidence="3">The sequence shown here is derived from an EMBL/GenBank/DDBJ whole genome shotgun (WGS) entry which is preliminary data.</text>
</comment>
<evidence type="ECO:0000313" key="3">
    <source>
        <dbReference type="EMBL" id="MBC8178537.1"/>
    </source>
</evidence>
<dbReference type="PANTHER" id="PTHR30627">
    <property type="entry name" value="PEPTIDOGLYCAN D,D-TRANSPEPTIDASE"/>
    <property type="match status" value="1"/>
</dbReference>
<dbReference type="EMBL" id="JACNJD010000287">
    <property type="protein sequence ID" value="MBC8178537.1"/>
    <property type="molecule type" value="Genomic_DNA"/>
</dbReference>
<keyword evidence="1" id="KW-0812">Transmembrane</keyword>
<feature type="transmembrane region" description="Helical" evidence="1">
    <location>
        <begin position="33"/>
        <end position="55"/>
    </location>
</feature>
<dbReference type="Proteomes" id="UP000650524">
    <property type="component" value="Unassembled WGS sequence"/>
</dbReference>
<dbReference type="Gene3D" id="3.40.710.10">
    <property type="entry name" value="DD-peptidase/beta-lactamase superfamily"/>
    <property type="match status" value="1"/>
</dbReference>
<accession>A0A8J6T5E3</accession>
<dbReference type="Pfam" id="PF00905">
    <property type="entry name" value="Transpeptidase"/>
    <property type="match status" value="1"/>
</dbReference>
<dbReference type="SUPFAM" id="SSF56601">
    <property type="entry name" value="beta-lactamase/transpeptidase-like"/>
    <property type="match status" value="1"/>
</dbReference>
<organism evidence="3 4">
    <name type="scientific">Candidatus Desulfacyla euxinica</name>
    <dbReference type="NCBI Taxonomy" id="2841693"/>
    <lineage>
        <taxon>Bacteria</taxon>
        <taxon>Deltaproteobacteria</taxon>
        <taxon>Candidatus Desulfacyla</taxon>
    </lineage>
</organism>
<dbReference type="AlphaFoldDB" id="A0A8J6T5E3"/>
<dbReference type="InterPro" id="IPR001460">
    <property type="entry name" value="PCN-bd_Tpept"/>
</dbReference>
<protein>
    <recommendedName>
        <fullName evidence="2">Penicillin-binding protein transpeptidase domain-containing protein</fullName>
    </recommendedName>
</protein>
<evidence type="ECO:0000256" key="1">
    <source>
        <dbReference type="SAM" id="Phobius"/>
    </source>
</evidence>
<feature type="domain" description="Penicillin-binding protein transpeptidase" evidence="2">
    <location>
        <begin position="139"/>
        <end position="405"/>
    </location>
</feature>
<sequence length="444" mass="49484">MDTKHLYSSGWRDHKKTPQIHSLWRRLFRKKSLVAFALGSVLIGLFLVFFGVPWMSEQMSQARGSLSKTENQTSPLLGREAEKAVPIDPQSLNLDPANLSERFVLERGGMPLIVESSLDSSLQDYIIHLLQNSQNLQAAVVVMRPDDGRILAMASYDKDQNGEDLCLKADFPAASLFKIVSAAAAFEFAGFTPEKTVYFDGRKHTLYKRQLKQKRGKYTSKISFKRAFASSINPVFGKLGIYNLGQKVMTDSAERFLFNQSIPFDLPVAESFVHVPDDDFGLAEIATGFNKSTTISPLHAALLASAVANDGVMMKPWLVKNISQENGEILYQNRPAKMTRSISKNTASELKILMKDTVVNGTCRKTFRSLRRKKAFKNVELGAKTGTINDKTDQFKYDWFTAYALPPNGAKGICIAVLGIHGKKLGIRANKLGRNIINHYFSSS</sequence>
<reference evidence="3 4" key="1">
    <citation type="submission" date="2020-08" db="EMBL/GenBank/DDBJ databases">
        <title>Bridging the membrane lipid divide: bacteria of the FCB group superphylum have the potential to synthesize archaeal ether lipids.</title>
        <authorList>
            <person name="Villanueva L."/>
            <person name="Von Meijenfeldt F.A.B."/>
            <person name="Westbye A.B."/>
            <person name="Yadav S."/>
            <person name="Hopmans E.C."/>
            <person name="Dutilh B.E."/>
            <person name="Sinninghe Damste J.S."/>
        </authorList>
    </citation>
    <scope>NUCLEOTIDE SEQUENCE [LARGE SCALE GENOMIC DNA]</scope>
    <source>
        <strain evidence="3">NIOZ-UU27</strain>
    </source>
</reference>
<name>A0A8J6T5E3_9DELT</name>
<dbReference type="GO" id="GO:0071972">
    <property type="term" value="F:peptidoglycan L,D-transpeptidase activity"/>
    <property type="evidence" value="ECO:0007669"/>
    <property type="project" value="TreeGrafter"/>
</dbReference>
<evidence type="ECO:0000259" key="2">
    <source>
        <dbReference type="Pfam" id="PF00905"/>
    </source>
</evidence>
<dbReference type="GO" id="GO:0071555">
    <property type="term" value="P:cell wall organization"/>
    <property type="evidence" value="ECO:0007669"/>
    <property type="project" value="TreeGrafter"/>
</dbReference>
<evidence type="ECO:0000313" key="4">
    <source>
        <dbReference type="Proteomes" id="UP000650524"/>
    </source>
</evidence>
<dbReference type="GO" id="GO:0005886">
    <property type="term" value="C:plasma membrane"/>
    <property type="evidence" value="ECO:0007669"/>
    <property type="project" value="TreeGrafter"/>
</dbReference>
<gene>
    <name evidence="3" type="ORF">H8E19_14120</name>
</gene>
<dbReference type="GO" id="GO:0008658">
    <property type="term" value="F:penicillin binding"/>
    <property type="evidence" value="ECO:0007669"/>
    <property type="project" value="InterPro"/>
</dbReference>
<dbReference type="InterPro" id="IPR012338">
    <property type="entry name" value="Beta-lactam/transpept-like"/>
</dbReference>
<proteinExistence type="predicted"/>
<keyword evidence="1" id="KW-0472">Membrane</keyword>
<dbReference type="PANTHER" id="PTHR30627:SF2">
    <property type="entry name" value="PEPTIDOGLYCAN D,D-TRANSPEPTIDASE MRDA"/>
    <property type="match status" value="1"/>
</dbReference>
<keyword evidence="1" id="KW-1133">Transmembrane helix</keyword>